<dbReference type="InterPro" id="IPR013094">
    <property type="entry name" value="AB_hydrolase_3"/>
</dbReference>
<evidence type="ECO:0000259" key="4">
    <source>
        <dbReference type="Pfam" id="PF07859"/>
    </source>
</evidence>
<dbReference type="Gene3D" id="3.40.50.1820">
    <property type="entry name" value="alpha/beta hydrolase"/>
    <property type="match status" value="1"/>
</dbReference>
<dbReference type="InterPro" id="IPR050300">
    <property type="entry name" value="GDXG_lipolytic_enzyme"/>
</dbReference>
<evidence type="ECO:0000256" key="1">
    <source>
        <dbReference type="ARBA" id="ARBA00010515"/>
    </source>
</evidence>
<dbReference type="PROSITE" id="PS01174">
    <property type="entry name" value="LIPASE_GDXG_SER"/>
    <property type="match status" value="1"/>
</dbReference>
<evidence type="ECO:0000313" key="5">
    <source>
        <dbReference type="EMBL" id="TVY82066.1"/>
    </source>
</evidence>
<dbReference type="EMBL" id="QGMK01000376">
    <property type="protein sequence ID" value="TVY82066.1"/>
    <property type="molecule type" value="Genomic_DNA"/>
</dbReference>
<sequence>MDISPLGLARNTLPHIPLILKTAFLALFGWSPNSPVQDAITEIITVAARPHLSTPTTLLKSQQQSRVDHGIWGRMWISKYTILSPEKEPNSHTGICGVYEALTKAIEALGDGSESYTPLVVANVETEWTGYRQGVSHIARSPDISEREKYERMMEEVELDSPVILYFHGGAFCLMDPATHRWTTSSLAQHTRGRCLSVRYRLAPQHPFPSALLDALIAYLALISPPPGSFHEPTSPSKIIIAGDSSGAGLAASLLQLLLTLPRIGISRICFHDRDVDITTPSAGLALTSPWFDISRALPSVTRNTRYDIIAPPSEDSTIPHPNFPADSIWPASPPRVETYCEASMVDHPLVSPLATHKYLWDGAPPVYLSVGWEGMQDEAEVFARRVYAAGGTVGFDGYEGMPHCFSMIPWNRAGRSAFSNWATFCRQAVRGGVARVDYGTWTNKHGAVRAVGLMELGMCIQGEVRVRDEDLDDVMVDQAIATQKAWRVRLEESLRIKWKASRMPAKEVRARNTVRWAATAAMMRPRRRQNLA</sequence>
<proteinExistence type="inferred from homology"/>
<dbReference type="SUPFAM" id="SSF53474">
    <property type="entry name" value="alpha/beta-Hydrolases"/>
    <property type="match status" value="1"/>
</dbReference>
<evidence type="ECO:0000313" key="6">
    <source>
        <dbReference type="Proteomes" id="UP000469558"/>
    </source>
</evidence>
<dbReference type="GO" id="GO:0016787">
    <property type="term" value="F:hydrolase activity"/>
    <property type="evidence" value="ECO:0007669"/>
    <property type="project" value="UniProtKB-KW"/>
</dbReference>
<dbReference type="Proteomes" id="UP000469558">
    <property type="component" value="Unassembled WGS sequence"/>
</dbReference>
<reference evidence="5 6" key="1">
    <citation type="submission" date="2018-05" db="EMBL/GenBank/DDBJ databases">
        <title>Genome sequencing and assembly of the regulated plant pathogen Lachnellula willkommii and related sister species for the development of diagnostic species identification markers.</title>
        <authorList>
            <person name="Giroux E."/>
            <person name="Bilodeau G."/>
        </authorList>
    </citation>
    <scope>NUCLEOTIDE SEQUENCE [LARGE SCALE GENOMIC DNA]</scope>
    <source>
        <strain evidence="5 6">CBS 268.59</strain>
    </source>
</reference>
<dbReference type="InterPro" id="IPR002168">
    <property type="entry name" value="Lipase_GDXG_HIS_AS"/>
</dbReference>
<comment type="caution">
    <text evidence="5">The sequence shown here is derived from an EMBL/GenBank/DDBJ whole genome shotgun (WGS) entry which is preliminary data.</text>
</comment>
<dbReference type="PROSITE" id="PS01173">
    <property type="entry name" value="LIPASE_GDXG_HIS"/>
    <property type="match status" value="1"/>
</dbReference>
<keyword evidence="6" id="KW-1185">Reference proteome</keyword>
<name>A0A8T9C9R0_9HELO</name>
<feature type="active site" evidence="3">
    <location>
        <position position="245"/>
    </location>
</feature>
<dbReference type="OrthoDB" id="5354320at2759"/>
<dbReference type="InterPro" id="IPR029058">
    <property type="entry name" value="AB_hydrolase_fold"/>
</dbReference>
<evidence type="ECO:0000256" key="3">
    <source>
        <dbReference type="PROSITE-ProRule" id="PRU10038"/>
    </source>
</evidence>
<dbReference type="PANTHER" id="PTHR48081">
    <property type="entry name" value="AB HYDROLASE SUPERFAMILY PROTEIN C4A8.06C"/>
    <property type="match status" value="1"/>
</dbReference>
<keyword evidence="2" id="KW-0378">Hydrolase</keyword>
<organism evidence="5 6">
    <name type="scientific">Lachnellula suecica</name>
    <dbReference type="NCBI Taxonomy" id="602035"/>
    <lineage>
        <taxon>Eukaryota</taxon>
        <taxon>Fungi</taxon>
        <taxon>Dikarya</taxon>
        <taxon>Ascomycota</taxon>
        <taxon>Pezizomycotina</taxon>
        <taxon>Leotiomycetes</taxon>
        <taxon>Helotiales</taxon>
        <taxon>Lachnaceae</taxon>
        <taxon>Lachnellula</taxon>
    </lineage>
</organism>
<dbReference type="AlphaFoldDB" id="A0A8T9C9R0"/>
<dbReference type="Pfam" id="PF07859">
    <property type="entry name" value="Abhydrolase_3"/>
    <property type="match status" value="1"/>
</dbReference>
<comment type="similarity">
    <text evidence="1">Belongs to the 'GDXG' lipolytic enzyme family.</text>
</comment>
<dbReference type="InterPro" id="IPR033140">
    <property type="entry name" value="Lipase_GDXG_put_SER_AS"/>
</dbReference>
<dbReference type="PANTHER" id="PTHR48081:SF25">
    <property type="entry name" value="PUTATIVE (AFU_ORTHOLOGUE AFUA_3G11560)-RELATED"/>
    <property type="match status" value="1"/>
</dbReference>
<feature type="domain" description="Alpha/beta hydrolase fold-3" evidence="4">
    <location>
        <begin position="164"/>
        <end position="407"/>
    </location>
</feature>
<gene>
    <name evidence="5" type="primary">est_0</name>
    <name evidence="5" type="ORF">LSUE1_G004406</name>
</gene>
<accession>A0A8T9C9R0</accession>
<evidence type="ECO:0000256" key="2">
    <source>
        <dbReference type="ARBA" id="ARBA00022801"/>
    </source>
</evidence>
<protein>
    <submittedName>
        <fullName evidence="5">Esterase</fullName>
    </submittedName>
</protein>